<feature type="transmembrane region" description="Helical" evidence="1">
    <location>
        <begin position="141"/>
        <end position="159"/>
    </location>
</feature>
<sequence>MKEGSSLWDRAELSYWQTVVGGGAAAAGGTRSRVSVHGLCVTSAVRSCGGDSSSPTTTTIHNFSASFRLLLFLVLLPVKLSSFVIAPHHHQSVNFIVVAPALSSLSRPQPLLSALVLRTRSIYGTQYIDVTLKALYCVKHWYAFAFCIMFLHKITILCVRSKWFATMSYPFSVPVLYVEPRYYLKAYARLGAQNV</sequence>
<keyword evidence="3" id="KW-1185">Reference proteome</keyword>
<proteinExistence type="predicted"/>
<evidence type="ECO:0000313" key="2">
    <source>
        <dbReference type="EMBL" id="KAL3402985.1"/>
    </source>
</evidence>
<evidence type="ECO:0000313" key="3">
    <source>
        <dbReference type="Proteomes" id="UP001627154"/>
    </source>
</evidence>
<feature type="transmembrane region" description="Helical" evidence="1">
    <location>
        <begin position="69"/>
        <end position="86"/>
    </location>
</feature>
<protein>
    <submittedName>
        <fullName evidence="2">Uncharacterized protein</fullName>
    </submittedName>
</protein>
<name>A0ABD2XCW8_9HYME</name>
<comment type="caution">
    <text evidence="2">The sequence shown here is derived from an EMBL/GenBank/DDBJ whole genome shotgun (WGS) entry which is preliminary data.</text>
</comment>
<keyword evidence="1" id="KW-1133">Transmembrane helix</keyword>
<dbReference type="Proteomes" id="UP001627154">
    <property type="component" value="Unassembled WGS sequence"/>
</dbReference>
<keyword evidence="1" id="KW-0472">Membrane</keyword>
<reference evidence="2 3" key="1">
    <citation type="journal article" date="2024" name="bioRxiv">
        <title>A reference genome for Trichogramma kaykai: A tiny desert-dwelling parasitoid wasp with competing sex-ratio distorters.</title>
        <authorList>
            <person name="Culotta J."/>
            <person name="Lindsey A.R."/>
        </authorList>
    </citation>
    <scope>NUCLEOTIDE SEQUENCE [LARGE SCALE GENOMIC DNA]</scope>
    <source>
        <strain evidence="2 3">KSX58</strain>
    </source>
</reference>
<evidence type="ECO:0000256" key="1">
    <source>
        <dbReference type="SAM" id="Phobius"/>
    </source>
</evidence>
<keyword evidence="1" id="KW-0812">Transmembrane</keyword>
<dbReference type="AlphaFoldDB" id="A0ABD2XCW8"/>
<gene>
    <name evidence="2" type="ORF">TKK_004135</name>
</gene>
<dbReference type="EMBL" id="JBJJXI010000032">
    <property type="protein sequence ID" value="KAL3402985.1"/>
    <property type="molecule type" value="Genomic_DNA"/>
</dbReference>
<organism evidence="2 3">
    <name type="scientific">Trichogramma kaykai</name>
    <dbReference type="NCBI Taxonomy" id="54128"/>
    <lineage>
        <taxon>Eukaryota</taxon>
        <taxon>Metazoa</taxon>
        <taxon>Ecdysozoa</taxon>
        <taxon>Arthropoda</taxon>
        <taxon>Hexapoda</taxon>
        <taxon>Insecta</taxon>
        <taxon>Pterygota</taxon>
        <taxon>Neoptera</taxon>
        <taxon>Endopterygota</taxon>
        <taxon>Hymenoptera</taxon>
        <taxon>Apocrita</taxon>
        <taxon>Proctotrupomorpha</taxon>
        <taxon>Chalcidoidea</taxon>
        <taxon>Trichogrammatidae</taxon>
        <taxon>Trichogramma</taxon>
    </lineage>
</organism>
<accession>A0ABD2XCW8</accession>